<feature type="transmembrane region" description="Helical" evidence="1">
    <location>
        <begin position="196"/>
        <end position="213"/>
    </location>
</feature>
<dbReference type="InParanoid" id="A0A165CIC8"/>
<keyword evidence="1" id="KW-0472">Membrane</keyword>
<keyword evidence="1" id="KW-0812">Transmembrane</keyword>
<evidence type="ECO:0000313" key="2">
    <source>
        <dbReference type="EMBL" id="KZV82523.1"/>
    </source>
</evidence>
<dbReference type="AlphaFoldDB" id="A0A165CIC8"/>
<protein>
    <submittedName>
        <fullName evidence="2">Uncharacterized protein</fullName>
    </submittedName>
</protein>
<accession>A0A165CIC8</accession>
<feature type="transmembrane region" description="Helical" evidence="1">
    <location>
        <begin position="165"/>
        <end position="184"/>
    </location>
</feature>
<dbReference type="Proteomes" id="UP000077266">
    <property type="component" value="Unassembled WGS sequence"/>
</dbReference>
<evidence type="ECO:0000256" key="1">
    <source>
        <dbReference type="SAM" id="Phobius"/>
    </source>
</evidence>
<name>A0A165CIC8_EXIGL</name>
<evidence type="ECO:0000313" key="3">
    <source>
        <dbReference type="Proteomes" id="UP000077266"/>
    </source>
</evidence>
<proteinExistence type="predicted"/>
<organism evidence="2 3">
    <name type="scientific">Exidia glandulosa HHB12029</name>
    <dbReference type="NCBI Taxonomy" id="1314781"/>
    <lineage>
        <taxon>Eukaryota</taxon>
        <taxon>Fungi</taxon>
        <taxon>Dikarya</taxon>
        <taxon>Basidiomycota</taxon>
        <taxon>Agaricomycotina</taxon>
        <taxon>Agaricomycetes</taxon>
        <taxon>Auriculariales</taxon>
        <taxon>Exidiaceae</taxon>
        <taxon>Exidia</taxon>
    </lineage>
</organism>
<dbReference type="EMBL" id="KV426318">
    <property type="protein sequence ID" value="KZV82523.1"/>
    <property type="molecule type" value="Genomic_DNA"/>
</dbReference>
<keyword evidence="1" id="KW-1133">Transmembrane helix</keyword>
<reference evidence="2 3" key="1">
    <citation type="journal article" date="2016" name="Mol. Biol. Evol.">
        <title>Comparative Genomics of Early-Diverging Mushroom-Forming Fungi Provides Insights into the Origins of Lignocellulose Decay Capabilities.</title>
        <authorList>
            <person name="Nagy L.G."/>
            <person name="Riley R."/>
            <person name="Tritt A."/>
            <person name="Adam C."/>
            <person name="Daum C."/>
            <person name="Floudas D."/>
            <person name="Sun H."/>
            <person name="Yadav J.S."/>
            <person name="Pangilinan J."/>
            <person name="Larsson K.H."/>
            <person name="Matsuura K."/>
            <person name="Barry K."/>
            <person name="Labutti K."/>
            <person name="Kuo R."/>
            <person name="Ohm R.A."/>
            <person name="Bhattacharya S.S."/>
            <person name="Shirouzu T."/>
            <person name="Yoshinaga Y."/>
            <person name="Martin F.M."/>
            <person name="Grigoriev I.V."/>
            <person name="Hibbett D.S."/>
        </authorList>
    </citation>
    <scope>NUCLEOTIDE SEQUENCE [LARGE SCALE GENOMIC DNA]</scope>
    <source>
        <strain evidence="2 3">HHB12029</strain>
    </source>
</reference>
<gene>
    <name evidence="2" type="ORF">EXIGLDRAFT_340723</name>
</gene>
<keyword evidence="3" id="KW-1185">Reference proteome</keyword>
<sequence>MLHPDACPWQPAALLSRNLCCQTLTCLLRTLLRIRNFGPDADSRICCVPRRTDTTYNIPRRARGKLHLLFLVYMCESNDLACTLHATFELFVPLATVAATVAGVALSRTSYFSKGGLLSDFTTREDEEEDELLDGLDAGGTDALDVGEATPLLAKKRSTPQGRTVASVVLLLVGLFELCIHLVLYLRAAVSDDTPWLHTRSLISLIIWVRSLYLRSETR</sequence>